<evidence type="ECO:0000256" key="1">
    <source>
        <dbReference type="SAM" id="MobiDB-lite"/>
    </source>
</evidence>
<dbReference type="Pfam" id="PF21107">
    <property type="entry name" value="STPRs"/>
    <property type="match status" value="1"/>
</dbReference>
<protein>
    <recommendedName>
        <fullName evidence="2">STPR domain-containing protein</fullName>
    </recommendedName>
</protein>
<dbReference type="EMBL" id="GEBQ01029817">
    <property type="protein sequence ID" value="JAT10160.1"/>
    <property type="molecule type" value="Transcribed_RNA"/>
</dbReference>
<evidence type="ECO:0000313" key="3">
    <source>
        <dbReference type="EMBL" id="JAT10160.1"/>
    </source>
</evidence>
<name>A0A1B6KFC5_9HEMI</name>
<accession>A0A1B6KFC5</accession>
<evidence type="ECO:0000259" key="2">
    <source>
        <dbReference type="Pfam" id="PF21107"/>
    </source>
</evidence>
<reference evidence="3" key="1">
    <citation type="submission" date="2015-11" db="EMBL/GenBank/DDBJ databases">
        <title>De novo transcriptome assembly of four potential Pierce s Disease insect vectors from Arizona vineyards.</title>
        <authorList>
            <person name="Tassone E.E."/>
        </authorList>
    </citation>
    <scope>NUCLEOTIDE SEQUENCE</scope>
</reference>
<dbReference type="AlphaFoldDB" id="A0A1B6KFC5"/>
<feature type="domain" description="STPR" evidence="2">
    <location>
        <begin position="102"/>
        <end position="149"/>
    </location>
</feature>
<gene>
    <name evidence="3" type="ORF">g.3395</name>
</gene>
<feature type="region of interest" description="Disordered" evidence="1">
    <location>
        <begin position="38"/>
        <end position="57"/>
    </location>
</feature>
<dbReference type="InterPro" id="IPR048998">
    <property type="entry name" value="STPR"/>
</dbReference>
<proteinExistence type="predicted"/>
<organism evidence="3">
    <name type="scientific">Graphocephala atropunctata</name>
    <dbReference type="NCBI Taxonomy" id="36148"/>
    <lineage>
        <taxon>Eukaryota</taxon>
        <taxon>Metazoa</taxon>
        <taxon>Ecdysozoa</taxon>
        <taxon>Arthropoda</taxon>
        <taxon>Hexapoda</taxon>
        <taxon>Insecta</taxon>
        <taxon>Pterygota</taxon>
        <taxon>Neoptera</taxon>
        <taxon>Paraneoptera</taxon>
        <taxon>Hemiptera</taxon>
        <taxon>Auchenorrhyncha</taxon>
        <taxon>Membracoidea</taxon>
        <taxon>Cicadellidae</taxon>
        <taxon>Cicadellinae</taxon>
        <taxon>Cicadellini</taxon>
        <taxon>Graphocephala</taxon>
    </lineage>
</organism>
<sequence>MPRKRKHSYYQTRQARRMKLQLETPEQKALRLEKERTRAAARRAGENESQREIRLADGRARKNAVRAGQRSIENSIRQRILAGLTTVENQTLIRLKAQRTLQAKRQAERRRCETPEQRAIRLEKNRIRTASVRANESEEARTIRLARQRCQVNASRLRLRYETQMLSQQKKKFNHFTQSSLIEQTRAIGEMYQQIQVYSSLKTVEGVDCEISFEEETCQENQETGNSDPIQRLMFESA</sequence>